<gene>
    <name evidence="4" type="primary">opuCA</name>
    <name evidence="4" type="ORF">Mal15_10520</name>
</gene>
<feature type="domain" description="CBS" evidence="3">
    <location>
        <begin position="17"/>
        <end position="74"/>
    </location>
</feature>
<keyword evidence="4" id="KW-0547">Nucleotide-binding</keyword>
<accession>A0A5B9M7B1</accession>
<keyword evidence="4" id="KW-0067">ATP-binding</keyword>
<evidence type="ECO:0000256" key="2">
    <source>
        <dbReference type="PROSITE-ProRule" id="PRU00703"/>
    </source>
</evidence>
<feature type="domain" description="CBS" evidence="3">
    <location>
        <begin position="105"/>
        <end position="161"/>
    </location>
</feature>
<organism evidence="4 5">
    <name type="scientific">Stieleria maiorica</name>
    <dbReference type="NCBI Taxonomy" id="2795974"/>
    <lineage>
        <taxon>Bacteria</taxon>
        <taxon>Pseudomonadati</taxon>
        <taxon>Planctomycetota</taxon>
        <taxon>Planctomycetia</taxon>
        <taxon>Pirellulales</taxon>
        <taxon>Pirellulaceae</taxon>
        <taxon>Stieleria</taxon>
    </lineage>
</organism>
<dbReference type="InterPro" id="IPR000644">
    <property type="entry name" value="CBS_dom"/>
</dbReference>
<evidence type="ECO:0000313" key="5">
    <source>
        <dbReference type="Proteomes" id="UP000321353"/>
    </source>
</evidence>
<evidence type="ECO:0000256" key="1">
    <source>
        <dbReference type="ARBA" id="ARBA00023122"/>
    </source>
</evidence>
<evidence type="ECO:0000313" key="4">
    <source>
        <dbReference type="EMBL" id="QEF97022.1"/>
    </source>
</evidence>
<dbReference type="EMBL" id="CP036264">
    <property type="protein sequence ID" value="QEF97022.1"/>
    <property type="molecule type" value="Genomic_DNA"/>
</dbReference>
<dbReference type="SMART" id="SM00116">
    <property type="entry name" value="CBS"/>
    <property type="match status" value="2"/>
</dbReference>
<proteinExistence type="predicted"/>
<sequence>MMVAQQDVYSRPIKDIMNRDVVTINAAGTIHEALILMEENRVSTLPVVDNDDHCVGILSTSDLVDMTRDVDDDVYELDHADPASQRFLVEKLIHSMGSESIQSFMSETVCTVDAKATILKAVRTMLKDQIHHLPVLDDNGRLVGIISTMDILGEFADAFPE</sequence>
<reference evidence="4 5" key="1">
    <citation type="submission" date="2019-02" db="EMBL/GenBank/DDBJ databases">
        <title>Planctomycetal bacteria perform biofilm scaping via a novel small molecule.</title>
        <authorList>
            <person name="Jeske O."/>
            <person name="Boedeker C."/>
            <person name="Wiegand S."/>
            <person name="Breitling P."/>
            <person name="Kallscheuer N."/>
            <person name="Jogler M."/>
            <person name="Rohde M."/>
            <person name="Petersen J."/>
            <person name="Medema M.H."/>
            <person name="Surup F."/>
            <person name="Jogler C."/>
        </authorList>
    </citation>
    <scope>NUCLEOTIDE SEQUENCE [LARGE SCALE GENOMIC DNA]</scope>
    <source>
        <strain evidence="4 5">Mal15</strain>
    </source>
</reference>
<dbReference type="Proteomes" id="UP000321353">
    <property type="component" value="Chromosome"/>
</dbReference>
<dbReference type="RefSeq" id="WP_233903286.1">
    <property type="nucleotide sequence ID" value="NZ_CP036264.1"/>
</dbReference>
<keyword evidence="5" id="KW-1185">Reference proteome</keyword>
<dbReference type="InterPro" id="IPR051257">
    <property type="entry name" value="Diverse_CBS-Domain"/>
</dbReference>
<dbReference type="AlphaFoldDB" id="A0A5B9M7B1"/>
<dbReference type="InterPro" id="IPR046342">
    <property type="entry name" value="CBS_dom_sf"/>
</dbReference>
<keyword evidence="1 2" id="KW-0129">CBS domain</keyword>
<dbReference type="Pfam" id="PF00571">
    <property type="entry name" value="CBS"/>
    <property type="match status" value="2"/>
</dbReference>
<protein>
    <submittedName>
        <fullName evidence="4">Glycine betaine/carnitine/choline transport ATP-binding protein OpuCA</fullName>
    </submittedName>
</protein>
<dbReference type="SUPFAM" id="SSF54631">
    <property type="entry name" value="CBS-domain pair"/>
    <property type="match status" value="1"/>
</dbReference>
<evidence type="ECO:0000259" key="3">
    <source>
        <dbReference type="PROSITE" id="PS51371"/>
    </source>
</evidence>
<dbReference type="KEGG" id="smam:Mal15_10520"/>
<dbReference type="GO" id="GO:0005524">
    <property type="term" value="F:ATP binding"/>
    <property type="evidence" value="ECO:0007669"/>
    <property type="project" value="UniProtKB-KW"/>
</dbReference>
<dbReference type="PROSITE" id="PS51371">
    <property type="entry name" value="CBS"/>
    <property type="match status" value="2"/>
</dbReference>
<dbReference type="Gene3D" id="3.10.580.10">
    <property type="entry name" value="CBS-domain"/>
    <property type="match status" value="2"/>
</dbReference>
<dbReference type="PANTHER" id="PTHR43080">
    <property type="entry name" value="CBS DOMAIN-CONTAINING PROTEIN CBSX3, MITOCHONDRIAL"/>
    <property type="match status" value="1"/>
</dbReference>
<dbReference type="PANTHER" id="PTHR43080:SF29">
    <property type="entry name" value="OS02G0818000 PROTEIN"/>
    <property type="match status" value="1"/>
</dbReference>
<name>A0A5B9M7B1_9BACT</name>